<dbReference type="PANTHER" id="PTHR33221:SF13">
    <property type="entry name" value="TRANSCRIPTIONAL REGULATOR-RELATED"/>
    <property type="match status" value="1"/>
</dbReference>
<dbReference type="AlphaFoldDB" id="I0IPU5"/>
<dbReference type="KEGG" id="lfc:LFE_1612"/>
<evidence type="ECO:0000313" key="1">
    <source>
        <dbReference type="EMBL" id="BAM07294.1"/>
    </source>
</evidence>
<dbReference type="PATRIC" id="fig|1162668.3.peg.1920"/>
<dbReference type="PROSITE" id="PS51197">
    <property type="entry name" value="HTH_RRF2_2"/>
    <property type="match status" value="1"/>
</dbReference>
<reference evidence="1 2" key="1">
    <citation type="journal article" date="2012" name="J. Bacteriol.">
        <title>Complete Genome Sequence of Leptospirillum ferrooxidans Strain C2-3, Isolated from a Fresh Volcanic Ash Deposit on the Island of Miyake, Japan.</title>
        <authorList>
            <person name="Fujimura R."/>
            <person name="Sato Y."/>
            <person name="Nishizawa T."/>
            <person name="Oshima K."/>
            <person name="Kim S.-W."/>
            <person name="Hattori M."/>
            <person name="Kamijo T."/>
            <person name="Ohta H."/>
        </authorList>
    </citation>
    <scope>NUCLEOTIDE SEQUENCE [LARGE SCALE GENOMIC DNA]</scope>
    <source>
        <strain evidence="1 2">C2-3</strain>
    </source>
</reference>
<name>I0IPU5_LEPFC</name>
<keyword evidence="2" id="KW-1185">Reference proteome</keyword>
<reference evidence="2" key="2">
    <citation type="submission" date="2012-03" db="EMBL/GenBank/DDBJ databases">
        <title>The complete genome sequence of the pioneer microbe on fresh volcanic deposit, Leptospirillum ferrooxidans strain C2-3.</title>
        <authorList>
            <person name="Fujimura R."/>
            <person name="Sato Y."/>
            <person name="Nishizawa T."/>
            <person name="Nanba K."/>
            <person name="Oshima K."/>
            <person name="Hattori M."/>
            <person name="Kamijo T."/>
            <person name="Ohta H."/>
        </authorList>
    </citation>
    <scope>NUCLEOTIDE SEQUENCE [LARGE SCALE GENOMIC DNA]</scope>
    <source>
        <strain evidence="2">C2-3</strain>
    </source>
</reference>
<dbReference type="PANTHER" id="PTHR33221">
    <property type="entry name" value="WINGED HELIX-TURN-HELIX TRANSCRIPTIONAL REGULATOR, RRF2 FAMILY"/>
    <property type="match status" value="1"/>
</dbReference>
<dbReference type="Proteomes" id="UP000007382">
    <property type="component" value="Chromosome"/>
</dbReference>
<dbReference type="GO" id="GO:0003700">
    <property type="term" value="F:DNA-binding transcription factor activity"/>
    <property type="evidence" value="ECO:0007669"/>
    <property type="project" value="TreeGrafter"/>
</dbReference>
<dbReference type="Gene3D" id="1.10.10.10">
    <property type="entry name" value="Winged helix-like DNA-binding domain superfamily/Winged helix DNA-binding domain"/>
    <property type="match status" value="1"/>
</dbReference>
<dbReference type="InterPro" id="IPR036388">
    <property type="entry name" value="WH-like_DNA-bd_sf"/>
</dbReference>
<sequence>MAYLGKSIEYALHSLLSLINTPEDSPLGVSDIAEFQGVSPTYLAKIFTRLKKAGILRSSIGVNGGYELAKPPDQITFWDVVVAVEGEFRLFECRNIREKIAIYKESCQNPDWESRGPCTIHKVMMDVETQIANSLKEKNIAWLSKVVGQKLSQKEKNAAIQWFIQSVDDRK</sequence>
<dbReference type="InterPro" id="IPR036390">
    <property type="entry name" value="WH_DNA-bd_sf"/>
</dbReference>
<dbReference type="STRING" id="1162668.LFE_1612"/>
<dbReference type="InterPro" id="IPR000944">
    <property type="entry name" value="Tscrpt_reg_Rrf2"/>
</dbReference>
<dbReference type="PROSITE" id="PS01332">
    <property type="entry name" value="HTH_RRF2_1"/>
    <property type="match status" value="1"/>
</dbReference>
<proteinExistence type="predicted"/>
<evidence type="ECO:0000313" key="2">
    <source>
        <dbReference type="Proteomes" id="UP000007382"/>
    </source>
</evidence>
<dbReference type="EMBL" id="AP012342">
    <property type="protein sequence ID" value="BAM07294.1"/>
    <property type="molecule type" value="Genomic_DNA"/>
</dbReference>
<dbReference type="HOGENOM" id="CLU_107144_1_0_0"/>
<dbReference type="Pfam" id="PF02082">
    <property type="entry name" value="Rrf2"/>
    <property type="match status" value="1"/>
</dbReference>
<dbReference type="GO" id="GO:0005829">
    <property type="term" value="C:cytosol"/>
    <property type="evidence" value="ECO:0007669"/>
    <property type="project" value="TreeGrafter"/>
</dbReference>
<protein>
    <submittedName>
        <fullName evidence="1">Transcriptional regulator, BadM/Rrf2 family</fullName>
    </submittedName>
</protein>
<accession>I0IPU5</accession>
<organism evidence="1 2">
    <name type="scientific">Leptospirillum ferrooxidans (strain C2-3)</name>
    <dbReference type="NCBI Taxonomy" id="1162668"/>
    <lineage>
        <taxon>Bacteria</taxon>
        <taxon>Pseudomonadati</taxon>
        <taxon>Nitrospirota</taxon>
        <taxon>Nitrospiria</taxon>
        <taxon>Nitrospirales</taxon>
        <taxon>Nitrospiraceae</taxon>
        <taxon>Leptospirillum</taxon>
    </lineage>
</organism>
<dbReference type="InterPro" id="IPR030489">
    <property type="entry name" value="TR_Rrf2-type_CS"/>
</dbReference>
<dbReference type="eggNOG" id="COG1959">
    <property type="taxonomic scope" value="Bacteria"/>
</dbReference>
<gene>
    <name evidence="1" type="ordered locus">LFE_1612</name>
</gene>
<dbReference type="NCBIfam" id="TIGR00738">
    <property type="entry name" value="rrf2_super"/>
    <property type="match status" value="1"/>
</dbReference>
<dbReference type="SUPFAM" id="SSF46785">
    <property type="entry name" value="Winged helix' DNA-binding domain"/>
    <property type="match status" value="1"/>
</dbReference>